<keyword evidence="2" id="KW-1185">Reference proteome</keyword>
<dbReference type="EMBL" id="JBEPAZ010000034">
    <property type="protein sequence ID" value="MER6431914.1"/>
    <property type="molecule type" value="Genomic_DNA"/>
</dbReference>
<dbReference type="RefSeq" id="WP_352064849.1">
    <property type="nucleotide sequence ID" value="NZ_JBEPAZ010000034.1"/>
</dbReference>
<comment type="caution">
    <text evidence="1">The sequence shown here is derived from an EMBL/GenBank/DDBJ whole genome shotgun (WGS) entry which is preliminary data.</text>
</comment>
<gene>
    <name evidence="1" type="ORF">ABT272_29935</name>
</gene>
<evidence type="ECO:0000313" key="1">
    <source>
        <dbReference type="EMBL" id="MER6431914.1"/>
    </source>
</evidence>
<name>A0ABV1UDY9_9ACTN</name>
<protein>
    <submittedName>
        <fullName evidence="1">Uncharacterized protein</fullName>
    </submittedName>
</protein>
<evidence type="ECO:0000313" key="2">
    <source>
        <dbReference type="Proteomes" id="UP001470023"/>
    </source>
</evidence>
<sequence length="54" mass="6093">MHRRVGIGVVCFDTYRLTVHGDGHRLVLVAWCWVSAVAMTTSPNHPDIANMHYT</sequence>
<proteinExistence type="predicted"/>
<reference evidence="1 2" key="1">
    <citation type="submission" date="2024-06" db="EMBL/GenBank/DDBJ databases">
        <title>The Natural Products Discovery Center: Release of the First 8490 Sequenced Strains for Exploring Actinobacteria Biosynthetic Diversity.</title>
        <authorList>
            <person name="Kalkreuter E."/>
            <person name="Kautsar S.A."/>
            <person name="Yang D."/>
            <person name="Bader C.D."/>
            <person name="Teijaro C.N."/>
            <person name="Fluegel L."/>
            <person name="Davis C.M."/>
            <person name="Simpson J.R."/>
            <person name="Lauterbach L."/>
            <person name="Steele A.D."/>
            <person name="Gui C."/>
            <person name="Meng S."/>
            <person name="Li G."/>
            <person name="Viehrig K."/>
            <person name="Ye F."/>
            <person name="Su P."/>
            <person name="Kiefer A.F."/>
            <person name="Nichols A."/>
            <person name="Cepeda A.J."/>
            <person name="Yan W."/>
            <person name="Fan B."/>
            <person name="Jiang Y."/>
            <person name="Adhikari A."/>
            <person name="Zheng C.-J."/>
            <person name="Schuster L."/>
            <person name="Cowan T.M."/>
            <person name="Smanski M.J."/>
            <person name="Chevrette M.G."/>
            <person name="De Carvalho L.P.S."/>
            <person name="Shen B."/>
        </authorList>
    </citation>
    <scope>NUCLEOTIDE SEQUENCE [LARGE SCALE GENOMIC DNA]</scope>
    <source>
        <strain evidence="1 2">NPDC001166</strain>
    </source>
</reference>
<accession>A0ABV1UDY9</accession>
<dbReference type="Proteomes" id="UP001470023">
    <property type="component" value="Unassembled WGS sequence"/>
</dbReference>
<organism evidence="1 2">
    <name type="scientific">Streptomyces sp. 900105245</name>
    <dbReference type="NCBI Taxonomy" id="3154379"/>
    <lineage>
        <taxon>Bacteria</taxon>
        <taxon>Bacillati</taxon>
        <taxon>Actinomycetota</taxon>
        <taxon>Actinomycetes</taxon>
        <taxon>Kitasatosporales</taxon>
        <taxon>Streptomycetaceae</taxon>
        <taxon>Streptomyces</taxon>
    </lineage>
</organism>